<name>A7B1E1_MEDG7</name>
<dbReference type="AlphaFoldDB" id="A7B1E1"/>
<dbReference type="PaxDb" id="411470-RUMGNA_01367"/>
<evidence type="ECO:0000313" key="1">
    <source>
        <dbReference type="EMBL" id="EDN78063.1"/>
    </source>
</evidence>
<proteinExistence type="predicted"/>
<comment type="caution">
    <text evidence="1">The sequence shown here is derived from an EMBL/GenBank/DDBJ whole genome shotgun (WGS) entry which is preliminary data.</text>
</comment>
<gene>
    <name evidence="1" type="ORF">RUMGNA_01367</name>
</gene>
<dbReference type="EMBL" id="AAYG02000011">
    <property type="protein sequence ID" value="EDN78063.1"/>
    <property type="molecule type" value="Genomic_DNA"/>
</dbReference>
<evidence type="ECO:0000313" key="2">
    <source>
        <dbReference type="Proteomes" id="UP000004410"/>
    </source>
</evidence>
<reference evidence="1 2" key="2">
    <citation type="submission" date="2007-06" db="EMBL/GenBank/DDBJ databases">
        <title>Draft genome sequence of Ruminococcus gnavus (ATCC 29149).</title>
        <authorList>
            <person name="Sudarsanam P."/>
            <person name="Ley R."/>
            <person name="Guruge J."/>
            <person name="Turnbaugh P.J."/>
            <person name="Mahowald M."/>
            <person name="Liep D."/>
            <person name="Gordon J."/>
        </authorList>
    </citation>
    <scope>NUCLEOTIDE SEQUENCE [LARGE SCALE GENOMIC DNA]</scope>
    <source>
        <strain evidence="1 2">ATCC 29149</strain>
    </source>
</reference>
<protein>
    <submittedName>
        <fullName evidence="1">Uncharacterized protein</fullName>
    </submittedName>
</protein>
<dbReference type="Proteomes" id="UP000004410">
    <property type="component" value="Unassembled WGS sequence"/>
</dbReference>
<accession>A7B1E1</accession>
<organism evidence="1 2">
    <name type="scientific">Mediterraneibacter gnavus (strain ATCC 29149 / DSM 114966 / JCM 6515 / VPI C7-9)</name>
    <name type="common">Ruminococcus gnavus</name>
    <dbReference type="NCBI Taxonomy" id="411470"/>
    <lineage>
        <taxon>Bacteria</taxon>
        <taxon>Bacillati</taxon>
        <taxon>Bacillota</taxon>
        <taxon>Clostridia</taxon>
        <taxon>Lachnospirales</taxon>
        <taxon>Lachnospiraceae</taxon>
        <taxon>Mediterraneibacter</taxon>
    </lineage>
</organism>
<reference evidence="1 2" key="1">
    <citation type="submission" date="2007-04" db="EMBL/GenBank/DDBJ databases">
        <authorList>
            <person name="Fulton L."/>
            <person name="Clifton S."/>
            <person name="Fulton B."/>
            <person name="Xu J."/>
            <person name="Minx P."/>
            <person name="Pepin K.H."/>
            <person name="Johnson M."/>
            <person name="Thiruvilangam P."/>
            <person name="Bhonagiri V."/>
            <person name="Nash W.E."/>
            <person name="Mardis E.R."/>
            <person name="Wilson R.K."/>
        </authorList>
    </citation>
    <scope>NUCLEOTIDE SEQUENCE [LARGE SCALE GENOMIC DNA]</scope>
    <source>
        <strain evidence="1 2">ATCC 29149</strain>
    </source>
</reference>
<sequence>MLKNISLSSFLLFSISLYTEKANALSYIGLWNSLP</sequence>